<reference evidence="3" key="1">
    <citation type="submission" date="2021-02" db="EMBL/GenBank/DDBJ databases">
        <authorList>
            <person name="Nowell W R."/>
        </authorList>
    </citation>
    <scope>NUCLEOTIDE SEQUENCE</scope>
</reference>
<dbReference type="InterPro" id="IPR036513">
    <property type="entry name" value="STAS_dom_sf"/>
</dbReference>
<proteinExistence type="predicted"/>
<dbReference type="SUPFAM" id="SSF52091">
    <property type="entry name" value="SpoIIaa-like"/>
    <property type="match status" value="1"/>
</dbReference>
<evidence type="ECO:0000256" key="1">
    <source>
        <dbReference type="SAM" id="MobiDB-lite"/>
    </source>
</evidence>
<dbReference type="EMBL" id="CAJOBI010360141">
    <property type="protein sequence ID" value="CAF5225792.1"/>
    <property type="molecule type" value="Genomic_DNA"/>
</dbReference>
<protein>
    <recommendedName>
        <fullName evidence="2">STAS domain-containing protein</fullName>
    </recommendedName>
</protein>
<comment type="caution">
    <text evidence="3">The sequence shown here is derived from an EMBL/GenBank/DDBJ whole genome shotgun (WGS) entry which is preliminary data.</text>
</comment>
<dbReference type="Gene3D" id="3.30.750.24">
    <property type="entry name" value="STAS domain"/>
    <property type="match status" value="1"/>
</dbReference>
<feature type="non-terminal residue" evidence="3">
    <location>
        <position position="1"/>
    </location>
</feature>
<gene>
    <name evidence="3" type="ORF">SMN809_LOCUS84478</name>
</gene>
<organism evidence="3 4">
    <name type="scientific">Rotaria magnacalcarata</name>
    <dbReference type="NCBI Taxonomy" id="392030"/>
    <lineage>
        <taxon>Eukaryota</taxon>
        <taxon>Metazoa</taxon>
        <taxon>Spiralia</taxon>
        <taxon>Gnathifera</taxon>
        <taxon>Rotifera</taxon>
        <taxon>Eurotatoria</taxon>
        <taxon>Bdelloidea</taxon>
        <taxon>Philodinida</taxon>
        <taxon>Philodinidae</taxon>
        <taxon>Rotaria</taxon>
    </lineage>
</organism>
<dbReference type="Pfam" id="PF01740">
    <property type="entry name" value="STAS"/>
    <property type="match status" value="1"/>
</dbReference>
<accession>A0A8S3K852</accession>
<dbReference type="AlphaFoldDB" id="A0A8S3K852"/>
<feature type="region of interest" description="Disordered" evidence="1">
    <location>
        <begin position="92"/>
        <end position="121"/>
    </location>
</feature>
<evidence type="ECO:0000259" key="2">
    <source>
        <dbReference type="PROSITE" id="PS50801"/>
    </source>
</evidence>
<name>A0A8S3K852_9BILA</name>
<feature type="non-terminal residue" evidence="3">
    <location>
        <position position="156"/>
    </location>
</feature>
<dbReference type="PROSITE" id="PS50801">
    <property type="entry name" value="STAS"/>
    <property type="match status" value="1"/>
</dbReference>
<sequence length="156" mass="18006">LLLFRIAKARGQFVGRVIIQQVKLFADDYEHLTTRNIYVPLDHSDGSNPTIIPMSPGNGIFIYRLNESFLYPNANHYIELLVEQIFRETKPGKRNPYGSLGEQPWNLKTSRHPERNQQKDDSRPCLHALILDFTGVAHLDITGLQNLVDVRRQLDR</sequence>
<dbReference type="InterPro" id="IPR002645">
    <property type="entry name" value="STAS_dom"/>
</dbReference>
<feature type="domain" description="STAS" evidence="2">
    <location>
        <begin position="50"/>
        <end position="156"/>
    </location>
</feature>
<evidence type="ECO:0000313" key="4">
    <source>
        <dbReference type="Proteomes" id="UP000676336"/>
    </source>
</evidence>
<dbReference type="Proteomes" id="UP000676336">
    <property type="component" value="Unassembled WGS sequence"/>
</dbReference>
<evidence type="ECO:0000313" key="3">
    <source>
        <dbReference type="EMBL" id="CAF5225792.1"/>
    </source>
</evidence>
<feature type="compositionally biased region" description="Basic and acidic residues" evidence="1">
    <location>
        <begin position="111"/>
        <end position="121"/>
    </location>
</feature>